<reference evidence="1 2" key="1">
    <citation type="journal article" date="2011" name="Front. Microbiol.">
        <title>Genomic signatures of strain selection and enhancement in Bacillus atrophaeus var. globigii, a historical biowarfare simulant.</title>
        <authorList>
            <person name="Gibbons H.S."/>
            <person name="Broomall S.M."/>
            <person name="McNew L.A."/>
            <person name="Daligault H."/>
            <person name="Chapman C."/>
            <person name="Bruce D."/>
            <person name="Karavis M."/>
            <person name="Krepps M."/>
            <person name="McGregor P.A."/>
            <person name="Hong C."/>
            <person name="Park K.H."/>
            <person name="Akmal A."/>
            <person name="Feldman A."/>
            <person name="Lin J.S."/>
            <person name="Chang W.E."/>
            <person name="Higgs B.W."/>
            <person name="Demirev P."/>
            <person name="Lindquist J."/>
            <person name="Liem A."/>
            <person name="Fochler E."/>
            <person name="Read T.D."/>
            <person name="Tapia R."/>
            <person name="Johnson S."/>
            <person name="Bishop-Lilly K.A."/>
            <person name="Detter C."/>
            <person name="Han C."/>
            <person name="Sozhamannan S."/>
            <person name="Rosenzweig C.N."/>
            <person name="Skowronski E.W."/>
        </authorList>
    </citation>
    <scope>NUCLEOTIDE SEQUENCE [LARGE SCALE GENOMIC DNA]</scope>
    <source>
        <strain evidence="1 2">PIT1</strain>
    </source>
</reference>
<evidence type="ECO:0000313" key="2">
    <source>
        <dbReference type="Proteomes" id="UP000288279"/>
    </source>
</evidence>
<keyword evidence="2" id="KW-1185">Reference proteome</keyword>
<organism evidence="1 2">
    <name type="scientific">Pseudidiomarina taiwanensis</name>
    <dbReference type="NCBI Taxonomy" id="337250"/>
    <lineage>
        <taxon>Bacteria</taxon>
        <taxon>Pseudomonadati</taxon>
        <taxon>Pseudomonadota</taxon>
        <taxon>Gammaproteobacteria</taxon>
        <taxon>Alteromonadales</taxon>
        <taxon>Idiomarinaceae</taxon>
        <taxon>Pseudidiomarina</taxon>
    </lineage>
</organism>
<dbReference type="OrthoDB" id="6384755at2"/>
<comment type="caution">
    <text evidence="1">The sequence shown here is derived from an EMBL/GenBank/DDBJ whole genome shotgun (WGS) entry which is preliminary data.</text>
</comment>
<dbReference type="EMBL" id="PIQG01000004">
    <property type="protein sequence ID" value="RUO76447.1"/>
    <property type="molecule type" value="Genomic_DNA"/>
</dbReference>
<dbReference type="RefSeq" id="WP_126828181.1">
    <property type="nucleotide sequence ID" value="NZ_PIQG01000004.1"/>
</dbReference>
<evidence type="ECO:0000313" key="1">
    <source>
        <dbReference type="EMBL" id="RUO76447.1"/>
    </source>
</evidence>
<sequence>MIDYDDLINDPDPIIQKMVKGEFSRTDRKQVYDNATKRLKKNIDVERAKRIIYAYKSIEVPPLQQEYVFMGFCPGATLENRQDELWYADGICEFDWVSDPVQMKRFYDIQVGDIIVTKKREKFGETMMLSGHGKVRLLEESRRTGKRYLRVDWIVPDKFLIVPLIGCHSTVNTRSLKMVEEMMPEEFWEWLGEGRRVD</sequence>
<protein>
    <submittedName>
        <fullName evidence="1">Uncharacterized protein</fullName>
    </submittedName>
</protein>
<gene>
    <name evidence="1" type="ORF">CWI83_08790</name>
</gene>
<proteinExistence type="predicted"/>
<accession>A0A432ZEQ2</accession>
<name>A0A432ZEQ2_9GAMM</name>
<dbReference type="Proteomes" id="UP000288279">
    <property type="component" value="Unassembled WGS sequence"/>
</dbReference>
<dbReference type="AlphaFoldDB" id="A0A432ZEQ2"/>